<dbReference type="NCBIfam" id="TIGR02210">
    <property type="entry name" value="rodA_shape"/>
    <property type="match status" value="1"/>
</dbReference>
<evidence type="ECO:0000313" key="13">
    <source>
        <dbReference type="Proteomes" id="UP000236946"/>
    </source>
</evidence>
<organism evidence="12 13">
    <name type="scientific">Candidatus Staskawiczbacteria bacterium CG10_big_fil_rev_8_21_14_0_10_38_10</name>
    <dbReference type="NCBI Taxonomy" id="1974891"/>
    <lineage>
        <taxon>Bacteria</taxon>
        <taxon>Candidatus Staskawicziibacteriota</taxon>
    </lineage>
</organism>
<dbReference type="GO" id="GO:0009252">
    <property type="term" value="P:peptidoglycan biosynthetic process"/>
    <property type="evidence" value="ECO:0007669"/>
    <property type="project" value="UniProtKB-KW"/>
</dbReference>
<feature type="transmembrane region" description="Helical" evidence="11">
    <location>
        <begin position="138"/>
        <end position="157"/>
    </location>
</feature>
<dbReference type="GO" id="GO:0005886">
    <property type="term" value="C:plasma membrane"/>
    <property type="evidence" value="ECO:0007669"/>
    <property type="project" value="TreeGrafter"/>
</dbReference>
<sequence length="373" mass="42265">MKNFILHLKKLDWFLIICPSLLVVIGLFSIYSSSFRNGDFFNFKKQIIFFAIGFFLMIAISFLDYRILRNNPYLILFLYFLCLISLTGLFFLAPEIRGVKSWYKIGAISIDPIEPTKIVLIILLAKYFSMRHIEMYKVWHIIFSGIYVLVPSILVFLQPDLGSVLILIAAWIGILIVSGIKIRHFLILVLCFVLIFIFSWSFVLKDYQKARIISFIIPYDKLGVSWSQEQAKIAIGSGSLFGKGLKHGSQTQYGFLPEPQTDFIFAAIAEETGLFGVGILFILFGALFRRLMKIVLSSQYNFARLFASGFAVFIFFQLFVNIGMNLGISPIIGLPLPFVSYGGSSLVSVFLGIGILQSIKIHQMRPMGVDKIS</sequence>
<dbReference type="GO" id="GO:0016757">
    <property type="term" value="F:glycosyltransferase activity"/>
    <property type="evidence" value="ECO:0007669"/>
    <property type="project" value="UniProtKB-KW"/>
</dbReference>
<reference evidence="13" key="1">
    <citation type="submission" date="2017-09" db="EMBL/GenBank/DDBJ databases">
        <title>Depth-based differentiation of microbial function through sediment-hosted aquifers and enrichment of novel symbionts in the deep terrestrial subsurface.</title>
        <authorList>
            <person name="Probst A.J."/>
            <person name="Ladd B."/>
            <person name="Jarett J.K."/>
            <person name="Geller-Mcgrath D.E."/>
            <person name="Sieber C.M.K."/>
            <person name="Emerson J.B."/>
            <person name="Anantharaman K."/>
            <person name="Thomas B.C."/>
            <person name="Malmstrom R."/>
            <person name="Stieglmeier M."/>
            <person name="Klingl A."/>
            <person name="Woyke T."/>
            <person name="Ryan C.M."/>
            <person name="Banfield J.F."/>
        </authorList>
    </citation>
    <scope>NUCLEOTIDE SEQUENCE [LARGE SCALE GENOMIC DNA]</scope>
</reference>
<dbReference type="PANTHER" id="PTHR30474">
    <property type="entry name" value="CELL CYCLE PROTEIN"/>
    <property type="match status" value="1"/>
</dbReference>
<feature type="transmembrane region" description="Helical" evidence="11">
    <location>
        <begin position="163"/>
        <end position="180"/>
    </location>
</feature>
<keyword evidence="8 11" id="KW-1133">Transmembrane helix</keyword>
<evidence type="ECO:0000256" key="1">
    <source>
        <dbReference type="ARBA" id="ARBA00004141"/>
    </source>
</evidence>
<feature type="transmembrane region" description="Helical" evidence="11">
    <location>
        <begin position="185"/>
        <end position="203"/>
    </location>
</feature>
<dbReference type="Pfam" id="PF01098">
    <property type="entry name" value="FTSW_RODA_SPOVE"/>
    <property type="match status" value="1"/>
</dbReference>
<evidence type="ECO:0000256" key="10">
    <source>
        <dbReference type="ARBA" id="ARBA00023316"/>
    </source>
</evidence>
<dbReference type="GO" id="GO:0032153">
    <property type="term" value="C:cell division site"/>
    <property type="evidence" value="ECO:0007669"/>
    <property type="project" value="TreeGrafter"/>
</dbReference>
<dbReference type="AlphaFoldDB" id="A0A2H9T231"/>
<dbReference type="GO" id="GO:0008360">
    <property type="term" value="P:regulation of cell shape"/>
    <property type="evidence" value="ECO:0007669"/>
    <property type="project" value="UniProtKB-KW"/>
</dbReference>
<evidence type="ECO:0000256" key="8">
    <source>
        <dbReference type="ARBA" id="ARBA00022989"/>
    </source>
</evidence>
<keyword evidence="7" id="KW-0573">Peptidoglycan synthesis</keyword>
<evidence type="ECO:0000256" key="4">
    <source>
        <dbReference type="ARBA" id="ARBA00022679"/>
    </source>
</evidence>
<dbReference type="InterPro" id="IPR001182">
    <property type="entry name" value="FtsW/RodA"/>
</dbReference>
<keyword evidence="6" id="KW-0133">Cell shape</keyword>
<evidence type="ECO:0000256" key="2">
    <source>
        <dbReference type="ARBA" id="ARBA00022475"/>
    </source>
</evidence>
<accession>A0A2H9T231</accession>
<comment type="subcellular location">
    <subcellularLocation>
        <location evidence="1">Membrane</location>
        <topology evidence="1">Multi-pass membrane protein</topology>
    </subcellularLocation>
</comment>
<keyword evidence="10" id="KW-0961">Cell wall biogenesis/degradation</keyword>
<keyword evidence="9 11" id="KW-0472">Membrane</keyword>
<feature type="transmembrane region" description="Helical" evidence="11">
    <location>
        <begin position="73"/>
        <end position="93"/>
    </location>
</feature>
<protein>
    <submittedName>
        <fullName evidence="12">Rod shape-determining protein RodA</fullName>
    </submittedName>
</protein>
<feature type="transmembrane region" description="Helical" evidence="11">
    <location>
        <begin position="263"/>
        <end position="288"/>
    </location>
</feature>
<evidence type="ECO:0000256" key="5">
    <source>
        <dbReference type="ARBA" id="ARBA00022692"/>
    </source>
</evidence>
<feature type="transmembrane region" description="Helical" evidence="11">
    <location>
        <begin position="309"/>
        <end position="332"/>
    </location>
</feature>
<feature type="transmembrane region" description="Helical" evidence="11">
    <location>
        <begin position="47"/>
        <end position="67"/>
    </location>
</feature>
<dbReference type="GO" id="GO:0051301">
    <property type="term" value="P:cell division"/>
    <property type="evidence" value="ECO:0007669"/>
    <property type="project" value="InterPro"/>
</dbReference>
<dbReference type="GO" id="GO:0071555">
    <property type="term" value="P:cell wall organization"/>
    <property type="evidence" value="ECO:0007669"/>
    <property type="project" value="UniProtKB-KW"/>
</dbReference>
<dbReference type="InterPro" id="IPR018365">
    <property type="entry name" value="Cell_cycle_FtsW-rel_CS"/>
</dbReference>
<name>A0A2H9T231_9BACT</name>
<proteinExistence type="predicted"/>
<evidence type="ECO:0000256" key="9">
    <source>
        <dbReference type="ARBA" id="ARBA00023136"/>
    </source>
</evidence>
<evidence type="ECO:0000256" key="3">
    <source>
        <dbReference type="ARBA" id="ARBA00022676"/>
    </source>
</evidence>
<keyword evidence="4" id="KW-0808">Transferase</keyword>
<comment type="caution">
    <text evidence="12">The sequence shown here is derived from an EMBL/GenBank/DDBJ whole genome shotgun (WGS) entry which is preliminary data.</text>
</comment>
<dbReference type="PROSITE" id="PS00428">
    <property type="entry name" value="FTSW_RODA_SPOVE"/>
    <property type="match status" value="1"/>
</dbReference>
<evidence type="ECO:0000256" key="6">
    <source>
        <dbReference type="ARBA" id="ARBA00022960"/>
    </source>
</evidence>
<evidence type="ECO:0000256" key="11">
    <source>
        <dbReference type="SAM" id="Phobius"/>
    </source>
</evidence>
<evidence type="ECO:0000313" key="12">
    <source>
        <dbReference type="EMBL" id="PJE69759.1"/>
    </source>
</evidence>
<dbReference type="EMBL" id="PFEN01000003">
    <property type="protein sequence ID" value="PJE69759.1"/>
    <property type="molecule type" value="Genomic_DNA"/>
</dbReference>
<keyword evidence="5 11" id="KW-0812">Transmembrane</keyword>
<evidence type="ECO:0000256" key="7">
    <source>
        <dbReference type="ARBA" id="ARBA00022984"/>
    </source>
</evidence>
<dbReference type="Proteomes" id="UP000236946">
    <property type="component" value="Unassembled WGS sequence"/>
</dbReference>
<gene>
    <name evidence="12" type="ORF">COU98_00225</name>
</gene>
<feature type="transmembrane region" description="Helical" evidence="11">
    <location>
        <begin position="13"/>
        <end position="35"/>
    </location>
</feature>
<dbReference type="PANTHER" id="PTHR30474:SF1">
    <property type="entry name" value="PEPTIDOGLYCAN GLYCOSYLTRANSFERASE MRDB"/>
    <property type="match status" value="1"/>
</dbReference>
<dbReference type="GO" id="GO:0015648">
    <property type="term" value="F:lipid-linked peptidoglycan transporter activity"/>
    <property type="evidence" value="ECO:0007669"/>
    <property type="project" value="TreeGrafter"/>
</dbReference>
<keyword evidence="2" id="KW-1003">Cell membrane</keyword>
<feature type="transmembrane region" description="Helical" evidence="11">
    <location>
        <begin position="338"/>
        <end position="356"/>
    </location>
</feature>
<dbReference type="InterPro" id="IPR011923">
    <property type="entry name" value="RodA/MrdB"/>
</dbReference>
<keyword evidence="3" id="KW-0328">Glycosyltransferase</keyword>